<dbReference type="InterPro" id="IPR042203">
    <property type="entry name" value="Leu/Phe-tRNA_Trfase_C"/>
</dbReference>
<dbReference type="SUPFAM" id="SSF55729">
    <property type="entry name" value="Acyl-CoA N-acyltransferases (Nat)"/>
    <property type="match status" value="1"/>
</dbReference>
<dbReference type="InterPro" id="IPR042221">
    <property type="entry name" value="Leu/Phe-tRNA_Trfase_N"/>
</dbReference>
<evidence type="ECO:0000313" key="6">
    <source>
        <dbReference type="Proteomes" id="UP000414233"/>
    </source>
</evidence>
<evidence type="ECO:0000256" key="3">
    <source>
        <dbReference type="ARBA" id="ARBA00023315"/>
    </source>
</evidence>
<organism evidence="5 6">
    <name type="scientific">Pandoraea terrae</name>
    <dbReference type="NCBI Taxonomy" id="1537710"/>
    <lineage>
        <taxon>Bacteria</taxon>
        <taxon>Pseudomonadati</taxon>
        <taxon>Pseudomonadota</taxon>
        <taxon>Betaproteobacteria</taxon>
        <taxon>Burkholderiales</taxon>
        <taxon>Burkholderiaceae</taxon>
        <taxon>Pandoraea</taxon>
    </lineage>
</organism>
<proteinExistence type="inferred from homology"/>
<dbReference type="EMBL" id="CABPRZ010000006">
    <property type="protein sequence ID" value="VVD97735.1"/>
    <property type="molecule type" value="Genomic_DNA"/>
</dbReference>
<dbReference type="GO" id="GO:0008914">
    <property type="term" value="F:leucyl-tRNA--protein transferase activity"/>
    <property type="evidence" value="ECO:0007669"/>
    <property type="project" value="UniProtKB-UniRule"/>
</dbReference>
<dbReference type="HAMAP" id="MF_00688">
    <property type="entry name" value="Leu_Phe_trans"/>
    <property type="match status" value="1"/>
</dbReference>
<evidence type="ECO:0000256" key="1">
    <source>
        <dbReference type="ARBA" id="ARBA00022490"/>
    </source>
</evidence>
<dbReference type="GO" id="GO:0005737">
    <property type="term" value="C:cytoplasm"/>
    <property type="evidence" value="ECO:0007669"/>
    <property type="project" value="UniProtKB-SubCell"/>
</dbReference>
<reference evidence="5 6" key="1">
    <citation type="submission" date="2019-08" db="EMBL/GenBank/DDBJ databases">
        <authorList>
            <person name="Peeters C."/>
        </authorList>
    </citation>
    <scope>NUCLEOTIDE SEQUENCE [LARGE SCALE GENOMIC DNA]</scope>
    <source>
        <strain evidence="5 6">LMG 30175</strain>
    </source>
</reference>
<evidence type="ECO:0000256" key="4">
    <source>
        <dbReference type="HAMAP-Rule" id="MF_00688"/>
    </source>
</evidence>
<dbReference type="RefSeq" id="WP_150696801.1">
    <property type="nucleotide sequence ID" value="NZ_CABPRZ010000006.1"/>
</dbReference>
<dbReference type="AlphaFoldDB" id="A0A5E4UCG8"/>
<evidence type="ECO:0000256" key="2">
    <source>
        <dbReference type="ARBA" id="ARBA00022679"/>
    </source>
</evidence>
<comment type="catalytic activity">
    <reaction evidence="4">
        <text>N-terminal L-arginyl-[protein] + L-leucyl-tRNA(Leu) = N-terminal L-leucyl-L-arginyl-[protein] + tRNA(Leu) + H(+)</text>
        <dbReference type="Rhea" id="RHEA:50416"/>
        <dbReference type="Rhea" id="RHEA-COMP:9613"/>
        <dbReference type="Rhea" id="RHEA-COMP:9622"/>
        <dbReference type="Rhea" id="RHEA-COMP:12672"/>
        <dbReference type="Rhea" id="RHEA-COMP:12673"/>
        <dbReference type="ChEBI" id="CHEBI:15378"/>
        <dbReference type="ChEBI" id="CHEBI:64719"/>
        <dbReference type="ChEBI" id="CHEBI:78442"/>
        <dbReference type="ChEBI" id="CHEBI:78494"/>
        <dbReference type="ChEBI" id="CHEBI:133044"/>
        <dbReference type="EC" id="2.3.2.6"/>
    </reaction>
</comment>
<comment type="catalytic activity">
    <reaction evidence="4">
        <text>N-terminal L-lysyl-[protein] + L-leucyl-tRNA(Leu) = N-terminal L-leucyl-L-lysyl-[protein] + tRNA(Leu) + H(+)</text>
        <dbReference type="Rhea" id="RHEA:12340"/>
        <dbReference type="Rhea" id="RHEA-COMP:9613"/>
        <dbReference type="Rhea" id="RHEA-COMP:9622"/>
        <dbReference type="Rhea" id="RHEA-COMP:12670"/>
        <dbReference type="Rhea" id="RHEA-COMP:12671"/>
        <dbReference type="ChEBI" id="CHEBI:15378"/>
        <dbReference type="ChEBI" id="CHEBI:65249"/>
        <dbReference type="ChEBI" id="CHEBI:78442"/>
        <dbReference type="ChEBI" id="CHEBI:78494"/>
        <dbReference type="ChEBI" id="CHEBI:133043"/>
        <dbReference type="EC" id="2.3.2.6"/>
    </reaction>
</comment>
<keyword evidence="1 4" id="KW-0963">Cytoplasm</keyword>
<dbReference type="GO" id="GO:0030163">
    <property type="term" value="P:protein catabolic process"/>
    <property type="evidence" value="ECO:0007669"/>
    <property type="project" value="UniProtKB-UniRule"/>
</dbReference>
<dbReference type="EC" id="2.3.2.6" evidence="4"/>
<comment type="function">
    <text evidence="4">Functions in the N-end rule pathway of protein degradation where it conjugates Leu, Phe and, less efficiently, Met from aminoacyl-tRNAs to the N-termini of proteins containing an N-terminal arginine or lysine.</text>
</comment>
<dbReference type="PANTHER" id="PTHR30098:SF2">
    <property type="entry name" value="LEUCYL_PHENYLALANYL-TRNA--PROTEIN TRANSFERASE"/>
    <property type="match status" value="1"/>
</dbReference>
<name>A0A5E4UCG8_9BURK</name>
<dbReference type="Gene3D" id="3.30.70.3550">
    <property type="entry name" value="Leucyl/phenylalanyl-tRNA-protein transferase, N-terminal domain"/>
    <property type="match status" value="1"/>
</dbReference>
<evidence type="ECO:0000313" key="5">
    <source>
        <dbReference type="EMBL" id="VVD97735.1"/>
    </source>
</evidence>
<keyword evidence="2 4" id="KW-0808">Transferase</keyword>
<keyword evidence="6" id="KW-1185">Reference proteome</keyword>
<comment type="similarity">
    <text evidence="4">Belongs to the L/F-transferase family.</text>
</comment>
<keyword evidence="3 4" id="KW-0012">Acyltransferase</keyword>
<gene>
    <name evidence="4" type="primary">aat</name>
    <name evidence="5" type="ORF">PTE30175_01897</name>
</gene>
<dbReference type="Gene3D" id="3.40.630.70">
    <property type="entry name" value="Leucyl/phenylalanyl-tRNA-protein transferase, C-terminal domain"/>
    <property type="match status" value="1"/>
</dbReference>
<dbReference type="Pfam" id="PF03588">
    <property type="entry name" value="Leu_Phe_trans"/>
    <property type="match status" value="1"/>
</dbReference>
<accession>A0A5E4UCG8</accession>
<dbReference type="Proteomes" id="UP000414233">
    <property type="component" value="Unassembled WGS sequence"/>
</dbReference>
<dbReference type="InterPro" id="IPR004616">
    <property type="entry name" value="Leu/Phe-tRNA_Trfase"/>
</dbReference>
<dbReference type="InterPro" id="IPR016181">
    <property type="entry name" value="Acyl_CoA_acyltransferase"/>
</dbReference>
<comment type="subcellular location">
    <subcellularLocation>
        <location evidence="4">Cytoplasm</location>
    </subcellularLocation>
</comment>
<dbReference type="PANTHER" id="PTHR30098">
    <property type="entry name" value="LEUCYL/PHENYLALANYL-TRNA--PROTEIN TRANSFERASE"/>
    <property type="match status" value="1"/>
</dbReference>
<dbReference type="OrthoDB" id="9790282at2"/>
<comment type="catalytic activity">
    <reaction evidence="4">
        <text>L-phenylalanyl-tRNA(Phe) + an N-terminal L-alpha-aminoacyl-[protein] = an N-terminal L-phenylalanyl-L-alpha-aminoacyl-[protein] + tRNA(Phe)</text>
        <dbReference type="Rhea" id="RHEA:43632"/>
        <dbReference type="Rhea" id="RHEA-COMP:9668"/>
        <dbReference type="Rhea" id="RHEA-COMP:9699"/>
        <dbReference type="Rhea" id="RHEA-COMP:10636"/>
        <dbReference type="Rhea" id="RHEA-COMP:10637"/>
        <dbReference type="ChEBI" id="CHEBI:78442"/>
        <dbReference type="ChEBI" id="CHEBI:78531"/>
        <dbReference type="ChEBI" id="CHEBI:78597"/>
        <dbReference type="ChEBI" id="CHEBI:83561"/>
        <dbReference type="EC" id="2.3.2.6"/>
    </reaction>
</comment>
<dbReference type="NCBIfam" id="TIGR00667">
    <property type="entry name" value="aat"/>
    <property type="match status" value="1"/>
</dbReference>
<protein>
    <recommendedName>
        <fullName evidence="4">Leucyl/phenylalanyl-tRNA--protein transferase</fullName>
        <ecNumber evidence="4">2.3.2.6</ecNumber>
    </recommendedName>
    <alternativeName>
        <fullName evidence="4">L/F-transferase</fullName>
    </alternativeName>
    <alternativeName>
        <fullName evidence="4">Leucyltransferase</fullName>
    </alternativeName>
    <alternativeName>
        <fullName evidence="4">Phenyalanyltransferase</fullName>
    </alternativeName>
</protein>
<sequence length="254" mass="27919">MVAWLEANDPFPPVEAALGARSDAPGLLAAGVDLSSRRLRDAYEHGIFPWYSEGQPVLWWSPDPRMVLGPADFKISQNFRKLLRRVVREPEWEIRLDDNFAAVMHACASAPRPGQQGTWITPAIVEAYSGLHRAGLAHSIETWYDGVRVGGLYGVSLGRMFYGESMFAHRTDASKIALAALVAFARTHGIEMIDCQQSTAHLASLGGREISRRAFLAHVRQAVDAAPPVWRLDKGILTALLQGNAADKVQKVPQ</sequence>